<reference evidence="2 3" key="1">
    <citation type="submission" date="2021-11" db="EMBL/GenBank/DDBJ databases">
        <authorList>
            <person name="Huq M.A."/>
        </authorList>
    </citation>
    <scope>NUCLEOTIDE SEQUENCE [LARGE SCALE GENOMIC DNA]</scope>
    <source>
        <strain evidence="2 3">MAHUQ-52</strain>
    </source>
</reference>
<proteinExistence type="predicted"/>
<dbReference type="InterPro" id="IPR012902">
    <property type="entry name" value="N_methyl_site"/>
</dbReference>
<evidence type="ECO:0000256" key="1">
    <source>
        <dbReference type="SAM" id="Phobius"/>
    </source>
</evidence>
<gene>
    <name evidence="2" type="primary">pilV</name>
    <name evidence="2" type="ORF">LMJ30_14295</name>
</gene>
<dbReference type="Pfam" id="PF07963">
    <property type="entry name" value="N_methyl"/>
    <property type="match status" value="1"/>
</dbReference>
<evidence type="ECO:0000313" key="3">
    <source>
        <dbReference type="Proteomes" id="UP001198701"/>
    </source>
</evidence>
<dbReference type="NCBIfam" id="TIGR02523">
    <property type="entry name" value="type_IV_pilV"/>
    <property type="match status" value="1"/>
</dbReference>
<dbReference type="RefSeq" id="WP_229432982.1">
    <property type="nucleotide sequence ID" value="NZ_JAJHPV010000013.1"/>
</dbReference>
<dbReference type="InterPro" id="IPR013362">
    <property type="entry name" value="Pilus_4_PilV"/>
</dbReference>
<accession>A0ABS8IW73</accession>
<keyword evidence="1" id="KW-1133">Transmembrane helix</keyword>
<organism evidence="2 3">
    <name type="scientific">Massilia agrisoli</name>
    <dbReference type="NCBI Taxonomy" id="2892444"/>
    <lineage>
        <taxon>Bacteria</taxon>
        <taxon>Pseudomonadati</taxon>
        <taxon>Pseudomonadota</taxon>
        <taxon>Betaproteobacteria</taxon>
        <taxon>Burkholderiales</taxon>
        <taxon>Oxalobacteraceae</taxon>
        <taxon>Telluria group</taxon>
        <taxon>Massilia</taxon>
    </lineage>
</organism>
<name>A0ABS8IW73_9BURK</name>
<dbReference type="EMBL" id="JAJHPV010000013">
    <property type="protein sequence ID" value="MCC6072123.1"/>
    <property type="molecule type" value="Genomic_DNA"/>
</dbReference>
<keyword evidence="1" id="KW-0472">Membrane</keyword>
<evidence type="ECO:0000313" key="2">
    <source>
        <dbReference type="EMBL" id="MCC6072123.1"/>
    </source>
</evidence>
<dbReference type="Proteomes" id="UP001198701">
    <property type="component" value="Unassembled WGS sequence"/>
</dbReference>
<sequence length="195" mass="20034">MTNISPSLASRQRGTTLIEVLVTVVVVAFGLLGIAAFQAKAQVGSIEAYQRAQAVVLLEDLQARMAGNPEQAAAYVTATALGTEDEPGDCAALASGSARDKCEWSTALQGASELKGADGPRMGAMLGARGCVTQVQARNDTPGACAAGIYQLTVAWQGLHATQAPASTCGQGEYGDDTMRRAIGLRVAVGVPHCK</sequence>
<comment type="caution">
    <text evidence="2">The sequence shown here is derived from an EMBL/GenBank/DDBJ whole genome shotgun (WGS) entry which is preliminary data.</text>
</comment>
<keyword evidence="3" id="KW-1185">Reference proteome</keyword>
<feature type="transmembrane region" description="Helical" evidence="1">
    <location>
        <begin position="20"/>
        <end position="37"/>
    </location>
</feature>
<keyword evidence="1" id="KW-0812">Transmembrane</keyword>
<protein>
    <submittedName>
        <fullName evidence="2">Type IV pilus modification protein PilV</fullName>
    </submittedName>
</protein>